<dbReference type="Gene3D" id="3.40.50.1820">
    <property type="entry name" value="alpha/beta hydrolase"/>
    <property type="match status" value="1"/>
</dbReference>
<dbReference type="KEGG" id="ftj:FTUN_0300"/>
<organism evidence="1 2">
    <name type="scientific">Frigoriglobus tundricola</name>
    <dbReference type="NCBI Taxonomy" id="2774151"/>
    <lineage>
        <taxon>Bacteria</taxon>
        <taxon>Pseudomonadati</taxon>
        <taxon>Planctomycetota</taxon>
        <taxon>Planctomycetia</taxon>
        <taxon>Gemmatales</taxon>
        <taxon>Gemmataceae</taxon>
        <taxon>Frigoriglobus</taxon>
    </lineage>
</organism>
<protein>
    <submittedName>
        <fullName evidence="1">Putative esterase</fullName>
    </submittedName>
</protein>
<dbReference type="RefSeq" id="WP_171469130.1">
    <property type="nucleotide sequence ID" value="NZ_CP053452.2"/>
</dbReference>
<dbReference type="Proteomes" id="UP000503447">
    <property type="component" value="Chromosome"/>
</dbReference>
<keyword evidence="2" id="KW-1185">Reference proteome</keyword>
<evidence type="ECO:0000313" key="1">
    <source>
        <dbReference type="EMBL" id="QJW92803.1"/>
    </source>
</evidence>
<dbReference type="SUPFAM" id="SSF53474">
    <property type="entry name" value="alpha/beta-Hydrolases"/>
    <property type="match status" value="1"/>
</dbReference>
<evidence type="ECO:0000313" key="2">
    <source>
        <dbReference type="Proteomes" id="UP000503447"/>
    </source>
</evidence>
<dbReference type="Pfam" id="PF00756">
    <property type="entry name" value="Esterase"/>
    <property type="match status" value="1"/>
</dbReference>
<dbReference type="AlphaFoldDB" id="A0A6M5YHR2"/>
<sequence>MLDGWTRVTIGAKAADVFAPIDALPQCVLYLHSLAEESPATDAAFTAALRRHRLRCLAPCGGWCWWADRVCPEFDPAITPERFLLNVLVPWAEAEWHLGPRAVALVGAEMGGQGAMRIAFRHPERFPVVASLAGALDCQDWYGRGTPLDEMYESRERCRLDTAILHLDGHHWPRHIWFWCAPADATCYRGNDRLYEKLSAMGVPHTADLDTRASPDQMIPPVLDFVASALAKEAKRLM</sequence>
<name>A0A6M5YHR2_9BACT</name>
<accession>A0A6M5YHR2</accession>
<dbReference type="InterPro" id="IPR029058">
    <property type="entry name" value="AB_hydrolase_fold"/>
</dbReference>
<dbReference type="InterPro" id="IPR000801">
    <property type="entry name" value="Esterase-like"/>
</dbReference>
<gene>
    <name evidence="1" type="ORF">FTUN_0300</name>
</gene>
<proteinExistence type="predicted"/>
<reference evidence="2" key="1">
    <citation type="submission" date="2020-05" db="EMBL/GenBank/DDBJ databases">
        <title>Frigoriglobus tundricola gen. nov., sp. nov., a psychrotolerant cellulolytic planctomycete of the family Gemmataceae with two divergent copies of 16S rRNA gene.</title>
        <authorList>
            <person name="Kulichevskaya I.S."/>
            <person name="Ivanova A.A."/>
            <person name="Naumoff D.G."/>
            <person name="Beletsky A.V."/>
            <person name="Rijpstra W.I.C."/>
            <person name="Sinninghe Damste J.S."/>
            <person name="Mardanov A.V."/>
            <person name="Ravin N.V."/>
            <person name="Dedysh S.N."/>
        </authorList>
    </citation>
    <scope>NUCLEOTIDE SEQUENCE [LARGE SCALE GENOMIC DNA]</scope>
    <source>
        <strain evidence="2">PL17</strain>
    </source>
</reference>
<dbReference type="EMBL" id="CP053452">
    <property type="protein sequence ID" value="QJW92803.1"/>
    <property type="molecule type" value="Genomic_DNA"/>
</dbReference>